<keyword evidence="2" id="KW-0812">Transmembrane</keyword>
<evidence type="ECO:0000313" key="3">
    <source>
        <dbReference type="EMBL" id="SMD00456.1"/>
    </source>
</evidence>
<dbReference type="AlphaFoldDB" id="A0A1W2DTQ9"/>
<feature type="transmembrane region" description="Helical" evidence="2">
    <location>
        <begin position="187"/>
        <end position="208"/>
    </location>
</feature>
<name>A0A1W2DTQ9_KIBAR</name>
<feature type="transmembrane region" description="Helical" evidence="2">
    <location>
        <begin position="214"/>
        <end position="236"/>
    </location>
</feature>
<dbReference type="OrthoDB" id="4763957at2"/>
<feature type="region of interest" description="Disordered" evidence="1">
    <location>
        <begin position="271"/>
        <end position="394"/>
    </location>
</feature>
<gene>
    <name evidence="3" type="ORF">SAMN05661093_03802</name>
</gene>
<evidence type="ECO:0000256" key="2">
    <source>
        <dbReference type="SAM" id="Phobius"/>
    </source>
</evidence>
<sequence length="496" mass="52376">MSTEAKTEEEVREAYEYSNFRLDDENKFAGGGIVESFSELVGAIKKEGENDAAQIAVASVTVGLDVLGMVLDPLGTVFAAGVGWLIEHIGFLREPLDLLMGDPDAIKANAALIQMEAAKFKQYAAEHDQALAAVAGWKGEAADKFRKSMQDLSEELQSYGEIVSGASDTTVNMGVAVAATRALVRDIIATLIGGLVAGALAAVAAAFFTFGASIAGFIATAIGLAASTAAKIAKLISKLTGIVGRMSKRMADLSQYMADVAKRMERFADAARRNPWRPGGSWKNPSDDLANLPPFKTSPSSSAPPPPKRSDTAPPDLAVPPPKTPDPTPTPPPRSNSLPADGTPPPPPKRQDTAPAGTSTSSTTPKVEDPPPPPPKRADTMPNMPPPKAVPESSWAAWTKGGYRNQEQLMRPINELNRLPQQAIADIARKLFGNKHSNEVMHALETAKNVREPSYMVSVGGMQIPLGAFGASFSQMANEATKADDGREDAREAAGA</sequence>
<evidence type="ECO:0000256" key="1">
    <source>
        <dbReference type="SAM" id="MobiDB-lite"/>
    </source>
</evidence>
<dbReference type="InterPro" id="IPR036689">
    <property type="entry name" value="ESAT-6-like_sf"/>
</dbReference>
<dbReference type="Gene3D" id="1.10.287.1060">
    <property type="entry name" value="ESAT-6-like"/>
    <property type="match status" value="1"/>
</dbReference>
<keyword evidence="2" id="KW-0472">Membrane</keyword>
<accession>A0A1W2DTQ9</accession>
<proteinExistence type="predicted"/>
<evidence type="ECO:0000313" key="4">
    <source>
        <dbReference type="Proteomes" id="UP000192674"/>
    </source>
</evidence>
<feature type="compositionally biased region" description="Pro residues" evidence="1">
    <location>
        <begin position="317"/>
        <end position="334"/>
    </location>
</feature>
<dbReference type="RefSeq" id="WP_051896748.1">
    <property type="nucleotide sequence ID" value="NZ_FWXV01000002.1"/>
</dbReference>
<reference evidence="3 4" key="1">
    <citation type="submission" date="2017-04" db="EMBL/GenBank/DDBJ databases">
        <authorList>
            <person name="Afonso C.L."/>
            <person name="Miller P.J."/>
            <person name="Scott M.A."/>
            <person name="Spackman E."/>
            <person name="Goraichik I."/>
            <person name="Dimitrov K.M."/>
            <person name="Suarez D.L."/>
            <person name="Swayne D.E."/>
        </authorList>
    </citation>
    <scope>NUCLEOTIDE SEQUENCE [LARGE SCALE GENOMIC DNA]</scope>
    <source>
        <strain evidence="3 4">DSM 43828</strain>
    </source>
</reference>
<keyword evidence="2" id="KW-1133">Transmembrane helix</keyword>
<keyword evidence="4" id="KW-1185">Reference proteome</keyword>
<protein>
    <recommendedName>
        <fullName evidence="5">WXG100 family type VII secretion target</fullName>
    </recommendedName>
</protein>
<dbReference type="SUPFAM" id="SSF140453">
    <property type="entry name" value="EsxAB dimer-like"/>
    <property type="match status" value="1"/>
</dbReference>
<dbReference type="EMBL" id="FWXV01000002">
    <property type="protein sequence ID" value="SMD00456.1"/>
    <property type="molecule type" value="Genomic_DNA"/>
</dbReference>
<dbReference type="Proteomes" id="UP000192674">
    <property type="component" value="Unassembled WGS sequence"/>
</dbReference>
<evidence type="ECO:0008006" key="5">
    <source>
        <dbReference type="Google" id="ProtNLM"/>
    </source>
</evidence>
<organism evidence="3 4">
    <name type="scientific">Kibdelosporangium aridum</name>
    <dbReference type="NCBI Taxonomy" id="2030"/>
    <lineage>
        <taxon>Bacteria</taxon>
        <taxon>Bacillati</taxon>
        <taxon>Actinomycetota</taxon>
        <taxon>Actinomycetes</taxon>
        <taxon>Pseudonocardiales</taxon>
        <taxon>Pseudonocardiaceae</taxon>
        <taxon>Kibdelosporangium</taxon>
    </lineage>
</organism>